<dbReference type="Proteomes" id="UP001141806">
    <property type="component" value="Unassembled WGS sequence"/>
</dbReference>
<evidence type="ECO:0000313" key="2">
    <source>
        <dbReference type="Proteomes" id="UP001141806"/>
    </source>
</evidence>
<sequence length="163" mass="18058">MDSPIAFDALGDIIEDLGGSALAPGRGVGLQLVLGLEVHPICRGRTFARVRRICGPSTKSSIIVKGMGLIQSWRVVLLRCNEELHQLSLLLGHSLKLGPGGKFFCLQVNAVTTIVASFFVGLFDEDSIFRRRINSLASCILSYHCKHREVLQNTRFFAREPHW</sequence>
<gene>
    <name evidence="1" type="ORF">NE237_024405</name>
</gene>
<name>A0A9Q0HFT1_9MAGN</name>
<comment type="caution">
    <text evidence="1">The sequence shown here is derived from an EMBL/GenBank/DDBJ whole genome shotgun (WGS) entry which is preliminary data.</text>
</comment>
<keyword evidence="2" id="KW-1185">Reference proteome</keyword>
<dbReference type="AlphaFoldDB" id="A0A9Q0HFT1"/>
<evidence type="ECO:0000313" key="1">
    <source>
        <dbReference type="EMBL" id="KAJ4964466.1"/>
    </source>
</evidence>
<protein>
    <submittedName>
        <fullName evidence="1">Uncharacterized protein</fullName>
    </submittedName>
</protein>
<proteinExistence type="predicted"/>
<dbReference type="EMBL" id="JAMYWD010000008">
    <property type="protein sequence ID" value="KAJ4964466.1"/>
    <property type="molecule type" value="Genomic_DNA"/>
</dbReference>
<organism evidence="1 2">
    <name type="scientific">Protea cynaroides</name>
    <dbReference type="NCBI Taxonomy" id="273540"/>
    <lineage>
        <taxon>Eukaryota</taxon>
        <taxon>Viridiplantae</taxon>
        <taxon>Streptophyta</taxon>
        <taxon>Embryophyta</taxon>
        <taxon>Tracheophyta</taxon>
        <taxon>Spermatophyta</taxon>
        <taxon>Magnoliopsida</taxon>
        <taxon>Proteales</taxon>
        <taxon>Proteaceae</taxon>
        <taxon>Protea</taxon>
    </lineage>
</organism>
<accession>A0A9Q0HFT1</accession>
<reference evidence="1" key="1">
    <citation type="journal article" date="2023" name="Plant J.">
        <title>The genome of the king protea, Protea cynaroides.</title>
        <authorList>
            <person name="Chang J."/>
            <person name="Duong T.A."/>
            <person name="Schoeman C."/>
            <person name="Ma X."/>
            <person name="Roodt D."/>
            <person name="Barker N."/>
            <person name="Li Z."/>
            <person name="Van de Peer Y."/>
            <person name="Mizrachi E."/>
        </authorList>
    </citation>
    <scope>NUCLEOTIDE SEQUENCE</scope>
    <source>
        <tissue evidence="1">Young leaves</tissue>
    </source>
</reference>